<gene>
    <name evidence="9" type="ORF">RXV79_21040</name>
</gene>
<dbReference type="Gene3D" id="3.50.50.60">
    <property type="entry name" value="FAD/NAD(P)-binding domain"/>
    <property type="match status" value="2"/>
</dbReference>
<accession>A0ABZ0CQY2</accession>
<dbReference type="EMBL" id="CP136336">
    <property type="protein sequence ID" value="WOB07390.1"/>
    <property type="molecule type" value="Genomic_DNA"/>
</dbReference>
<proteinExistence type="inferred from homology"/>
<keyword evidence="5" id="KW-0274">FAD</keyword>
<dbReference type="Gene3D" id="3.30.9.10">
    <property type="entry name" value="D-Amino Acid Oxidase, subunit A, domain 2"/>
    <property type="match status" value="1"/>
</dbReference>
<dbReference type="InterPro" id="IPR002938">
    <property type="entry name" value="FAD-bd"/>
</dbReference>
<dbReference type="Pfam" id="PF01494">
    <property type="entry name" value="FAD_binding_3"/>
    <property type="match status" value="2"/>
</dbReference>
<dbReference type="InterPro" id="IPR018168">
    <property type="entry name" value="Ubi_Hdrlase_CS"/>
</dbReference>
<feature type="domain" description="FAD-binding" evidence="8">
    <location>
        <begin position="122"/>
        <end position="317"/>
    </location>
</feature>
<sequence>MKRFDVCVLGAGVVGQSLALSLARQGFQVALVSQPADASRVDVRAYALNAASVELLRSLKVWDALPPHAATPVYDMHIEGDAASGLLEFSAWQQRFGELAWIVDAPVLEQSMAAAVRYAPHVTLVTEKVEATLTALCEGKASATREALGVGWDRHDYGHTAIAARLRGDAPHANTARQWFRQPDVLALLPFDTPQPGHSHALVWSMPEARAQELMALDGPAFEHALNEATGGACGTLQLASERAAWPLMLARARSWCGPGWVLLGDAAHVVHPLAGQGLNLGLADVATLATVISQREAWRELGDARLLRRYERQRQAPTIAMGQLTDGLLRLFSHEQPALRELRNRGMTLVNHLPPLKRWLASRALGS</sequence>
<evidence type="ECO:0000313" key="10">
    <source>
        <dbReference type="Proteomes" id="UP001303946"/>
    </source>
</evidence>
<evidence type="ECO:0000256" key="6">
    <source>
        <dbReference type="ARBA" id="ARBA00023002"/>
    </source>
</evidence>
<dbReference type="SUPFAM" id="SSF51905">
    <property type="entry name" value="FAD/NAD(P)-binding domain"/>
    <property type="match status" value="1"/>
</dbReference>
<keyword evidence="7 9" id="KW-0503">Monooxygenase</keyword>
<dbReference type="PANTHER" id="PTHR43876">
    <property type="entry name" value="UBIQUINONE BIOSYNTHESIS MONOOXYGENASE COQ6, MITOCHONDRIAL"/>
    <property type="match status" value="1"/>
</dbReference>
<dbReference type="RefSeq" id="WP_316700058.1">
    <property type="nucleotide sequence ID" value="NZ_CP136336.1"/>
</dbReference>
<evidence type="ECO:0000256" key="7">
    <source>
        <dbReference type="ARBA" id="ARBA00023033"/>
    </source>
</evidence>
<dbReference type="InterPro" id="IPR036188">
    <property type="entry name" value="FAD/NAD-bd_sf"/>
</dbReference>
<organism evidence="9 10">
    <name type="scientific">Piscinibacter gummiphilus</name>
    <dbReference type="NCBI Taxonomy" id="946333"/>
    <lineage>
        <taxon>Bacteria</taxon>
        <taxon>Pseudomonadati</taxon>
        <taxon>Pseudomonadota</taxon>
        <taxon>Betaproteobacteria</taxon>
        <taxon>Burkholderiales</taxon>
        <taxon>Sphaerotilaceae</taxon>
        <taxon>Piscinibacter</taxon>
    </lineage>
</organism>
<name>A0ABZ0CQY2_9BURK</name>
<evidence type="ECO:0000256" key="2">
    <source>
        <dbReference type="ARBA" id="ARBA00004749"/>
    </source>
</evidence>
<evidence type="ECO:0000259" key="8">
    <source>
        <dbReference type="Pfam" id="PF01494"/>
    </source>
</evidence>
<feature type="domain" description="FAD-binding" evidence="8">
    <location>
        <begin position="4"/>
        <end position="73"/>
    </location>
</feature>
<reference evidence="9 10" key="1">
    <citation type="submission" date="2023-10" db="EMBL/GenBank/DDBJ databases">
        <title>Bacteria for the degradation of biodegradable plastic PBAT(Polybutylene adipate terephthalate).</title>
        <authorList>
            <person name="Weon H.-Y."/>
            <person name="Yeon J."/>
        </authorList>
    </citation>
    <scope>NUCLEOTIDE SEQUENCE [LARGE SCALE GENOMIC DNA]</scope>
    <source>
        <strain evidence="9 10">SBD 7-3</strain>
    </source>
</reference>
<evidence type="ECO:0000256" key="5">
    <source>
        <dbReference type="ARBA" id="ARBA00022827"/>
    </source>
</evidence>
<dbReference type="GO" id="GO:0004497">
    <property type="term" value="F:monooxygenase activity"/>
    <property type="evidence" value="ECO:0007669"/>
    <property type="project" value="UniProtKB-KW"/>
</dbReference>
<dbReference type="Proteomes" id="UP001303946">
    <property type="component" value="Chromosome"/>
</dbReference>
<comment type="pathway">
    <text evidence="2">Cofactor biosynthesis; ubiquinone biosynthesis.</text>
</comment>
<evidence type="ECO:0000256" key="1">
    <source>
        <dbReference type="ARBA" id="ARBA00001974"/>
    </source>
</evidence>
<keyword evidence="10" id="KW-1185">Reference proteome</keyword>
<dbReference type="PROSITE" id="PS01304">
    <property type="entry name" value="UBIH"/>
    <property type="match status" value="1"/>
</dbReference>
<comment type="cofactor">
    <cofactor evidence="1">
        <name>FAD</name>
        <dbReference type="ChEBI" id="CHEBI:57692"/>
    </cofactor>
</comment>
<evidence type="ECO:0000313" key="9">
    <source>
        <dbReference type="EMBL" id="WOB07390.1"/>
    </source>
</evidence>
<protein>
    <submittedName>
        <fullName evidence="9">FAD-dependent monooxygenase</fullName>
    </submittedName>
</protein>
<keyword evidence="6" id="KW-0560">Oxidoreductase</keyword>
<dbReference type="NCBIfam" id="TIGR01988">
    <property type="entry name" value="Ubi-OHases"/>
    <property type="match status" value="1"/>
</dbReference>
<keyword evidence="4" id="KW-0285">Flavoprotein</keyword>
<dbReference type="InterPro" id="IPR051205">
    <property type="entry name" value="UbiH/COQ6_monooxygenase"/>
</dbReference>
<evidence type="ECO:0000256" key="3">
    <source>
        <dbReference type="ARBA" id="ARBA00005349"/>
    </source>
</evidence>
<dbReference type="PANTHER" id="PTHR43876:SF7">
    <property type="entry name" value="UBIQUINONE BIOSYNTHESIS MONOOXYGENASE COQ6, MITOCHONDRIAL"/>
    <property type="match status" value="1"/>
</dbReference>
<dbReference type="InterPro" id="IPR010971">
    <property type="entry name" value="UbiH/COQ6"/>
</dbReference>
<evidence type="ECO:0000256" key="4">
    <source>
        <dbReference type="ARBA" id="ARBA00022630"/>
    </source>
</evidence>
<comment type="similarity">
    <text evidence="3">Belongs to the UbiH/COQ6 family.</text>
</comment>
<dbReference type="PRINTS" id="PR00420">
    <property type="entry name" value="RNGMNOXGNASE"/>
</dbReference>